<dbReference type="InterPro" id="IPR037519">
    <property type="entry name" value="LITAF_fam"/>
</dbReference>
<dbReference type="InterPro" id="IPR006629">
    <property type="entry name" value="LITAF"/>
</dbReference>
<evidence type="ECO:0000256" key="7">
    <source>
        <dbReference type="ARBA" id="ARBA00023136"/>
    </source>
</evidence>
<proteinExistence type="inferred from homology"/>
<dbReference type="SMART" id="SM00714">
    <property type="entry name" value="LITAF"/>
    <property type="match status" value="1"/>
</dbReference>
<evidence type="ECO:0000256" key="8">
    <source>
        <dbReference type="SAM" id="MobiDB-lite"/>
    </source>
</evidence>
<dbReference type="GeneID" id="126880701"/>
<feature type="transmembrane region" description="Helical" evidence="9">
    <location>
        <begin position="232"/>
        <end position="252"/>
    </location>
</feature>
<keyword evidence="9" id="KW-0812">Transmembrane</keyword>
<feature type="domain" description="LITAF" evidence="10">
    <location>
        <begin position="191"/>
        <end position="274"/>
    </location>
</feature>
<evidence type="ECO:0000256" key="3">
    <source>
        <dbReference type="ARBA" id="ARBA00004630"/>
    </source>
</evidence>
<dbReference type="RefSeq" id="XP_050500697.1">
    <property type="nucleotide sequence ID" value="XM_050644740.1"/>
</dbReference>
<evidence type="ECO:0000256" key="4">
    <source>
        <dbReference type="ARBA" id="ARBA00005975"/>
    </source>
</evidence>
<keyword evidence="12" id="KW-1185">Reference proteome</keyword>
<name>A0ABM5JRY2_DIAVI</name>
<evidence type="ECO:0000259" key="10">
    <source>
        <dbReference type="PROSITE" id="PS51837"/>
    </source>
</evidence>
<keyword evidence="9" id="KW-1133">Transmembrane helix</keyword>
<evidence type="ECO:0000256" key="5">
    <source>
        <dbReference type="ARBA" id="ARBA00022723"/>
    </source>
</evidence>
<keyword evidence="6" id="KW-0862">Zinc</keyword>
<dbReference type="EnsemblMetazoa" id="XM_050644740.1">
    <property type="protein sequence ID" value="XP_050500697.1"/>
    <property type="gene ID" value="LOC126880701"/>
</dbReference>
<accession>A0ABM5JRY2</accession>
<dbReference type="PROSITE" id="PS51837">
    <property type="entry name" value="LITAF"/>
    <property type="match status" value="1"/>
</dbReference>
<protein>
    <recommendedName>
        <fullName evidence="10">LITAF domain-containing protein</fullName>
    </recommendedName>
</protein>
<comment type="subcellular location">
    <subcellularLocation>
        <location evidence="2">Endosome membrane</location>
        <topology evidence="2">Peripheral membrane protein</topology>
    </subcellularLocation>
    <subcellularLocation>
        <location evidence="1">Late endosome membrane</location>
    </subcellularLocation>
    <subcellularLocation>
        <location evidence="3">Lysosome membrane</location>
        <topology evidence="3">Peripheral membrane protein</topology>
        <orientation evidence="3">Cytoplasmic side</orientation>
    </subcellularLocation>
</comment>
<evidence type="ECO:0000256" key="1">
    <source>
        <dbReference type="ARBA" id="ARBA00004414"/>
    </source>
</evidence>
<organism evidence="11 12">
    <name type="scientific">Diabrotica virgifera virgifera</name>
    <name type="common">western corn rootworm</name>
    <dbReference type="NCBI Taxonomy" id="50390"/>
    <lineage>
        <taxon>Eukaryota</taxon>
        <taxon>Metazoa</taxon>
        <taxon>Ecdysozoa</taxon>
        <taxon>Arthropoda</taxon>
        <taxon>Hexapoda</taxon>
        <taxon>Insecta</taxon>
        <taxon>Pterygota</taxon>
        <taxon>Neoptera</taxon>
        <taxon>Endopterygota</taxon>
        <taxon>Coleoptera</taxon>
        <taxon>Polyphaga</taxon>
        <taxon>Cucujiformia</taxon>
        <taxon>Chrysomeloidea</taxon>
        <taxon>Chrysomelidae</taxon>
        <taxon>Galerucinae</taxon>
        <taxon>Diabroticina</taxon>
        <taxon>Diabroticites</taxon>
        <taxon>Diabrotica</taxon>
    </lineage>
</organism>
<comment type="similarity">
    <text evidence="4">Belongs to the CDIP1/LITAF family.</text>
</comment>
<evidence type="ECO:0000256" key="9">
    <source>
        <dbReference type="SAM" id="Phobius"/>
    </source>
</evidence>
<dbReference type="Pfam" id="PF10601">
    <property type="entry name" value="zf-LITAF-like"/>
    <property type="match status" value="1"/>
</dbReference>
<evidence type="ECO:0000313" key="11">
    <source>
        <dbReference type="EnsemblMetazoa" id="XP_050500697.1"/>
    </source>
</evidence>
<dbReference type="Proteomes" id="UP001652700">
    <property type="component" value="Unplaced"/>
</dbReference>
<evidence type="ECO:0000256" key="2">
    <source>
        <dbReference type="ARBA" id="ARBA00004481"/>
    </source>
</evidence>
<reference evidence="11" key="1">
    <citation type="submission" date="2025-05" db="UniProtKB">
        <authorList>
            <consortium name="EnsemblMetazoa"/>
        </authorList>
    </citation>
    <scope>IDENTIFICATION</scope>
</reference>
<keyword evidence="5" id="KW-0479">Metal-binding</keyword>
<dbReference type="PANTHER" id="PTHR23292">
    <property type="entry name" value="LIPOPOLYSACCHARIDE-INDUCED TUMOR NECROSIS FACTOR-ALPHA FACTOR"/>
    <property type="match status" value="1"/>
</dbReference>
<feature type="region of interest" description="Disordered" evidence="8">
    <location>
        <begin position="1"/>
        <end position="34"/>
    </location>
</feature>
<sequence>MEEDKKDEEKIPESSETSVSLDNKPQPEDKSNKRTVKQIINEVLNCTVIQLPQSEQNENKSVTKVTVKDILGEILEYNVLDEVSTLDPFSIGSAETFYNGGPSTSRAVDVLVHSQNNTSNESILCACGPRNNEHALRRNDSVVPVPKRALPSYSSVMRQGPQENLKPTDSFIPKLPPPSYAEAEGIFYNDMVNTVSSDSVIFGPDPLHLICPVCRVIVTTEIDRERTGFSHWVALILCIFLCWPCCLLPYYMKSCSYTYHTCPNCQHYFGMYNPF</sequence>
<keyword evidence="7 9" id="KW-0472">Membrane</keyword>
<evidence type="ECO:0000313" key="12">
    <source>
        <dbReference type="Proteomes" id="UP001652700"/>
    </source>
</evidence>
<dbReference type="PANTHER" id="PTHR23292:SF14">
    <property type="entry name" value="FI16615P1-RELATED"/>
    <property type="match status" value="1"/>
</dbReference>
<evidence type="ECO:0000256" key="6">
    <source>
        <dbReference type="ARBA" id="ARBA00022833"/>
    </source>
</evidence>